<protein>
    <recommendedName>
        <fullName evidence="4">CcmD family protein</fullName>
    </recommendedName>
</protein>
<organism evidence="2 3">
    <name type="scientific">Natronomonas pharaonis (strain ATCC 35678 / DSM 2160 / CIP 103997 / JCM 8858 / NBRC 14720 / NCIMB 2260 / Gabara)</name>
    <name type="common">Halobacterium pharaonis</name>
    <dbReference type="NCBI Taxonomy" id="348780"/>
    <lineage>
        <taxon>Archaea</taxon>
        <taxon>Methanobacteriati</taxon>
        <taxon>Methanobacteriota</taxon>
        <taxon>Stenosarchaea group</taxon>
        <taxon>Halobacteria</taxon>
        <taxon>Halobacteriales</taxon>
        <taxon>Natronomonadaceae</taxon>
        <taxon>Natronomonas</taxon>
    </lineage>
</organism>
<accession>A0A1U7EVP7</accession>
<evidence type="ECO:0008006" key="4">
    <source>
        <dbReference type="Google" id="ProtNLM"/>
    </source>
</evidence>
<keyword evidence="1" id="KW-0812">Transmembrane</keyword>
<dbReference type="KEGG" id="nph:NP_2046A"/>
<dbReference type="AlphaFoldDB" id="A0A1U7EVP7"/>
<dbReference type="eggNOG" id="arCOG11358">
    <property type="taxonomic scope" value="Archaea"/>
</dbReference>
<dbReference type="EnsemblBacteria" id="CAI49114">
    <property type="protein sequence ID" value="CAI49114"/>
    <property type="gene ID" value="NP_2046A"/>
</dbReference>
<sequence>MEYLLGASYGAIFAALVVYVLYLRSRLNRLESRLEDLSAERGE</sequence>
<dbReference type="InterPro" id="IPR030888">
    <property type="entry name" value="Put_ccm"/>
</dbReference>
<dbReference type="RefSeq" id="WP_011322743.1">
    <property type="nucleotide sequence ID" value="NC_007426.1"/>
</dbReference>
<gene>
    <name evidence="2" type="ordered locus">NP_2046A</name>
</gene>
<proteinExistence type="predicted"/>
<keyword evidence="3" id="KW-1185">Reference proteome</keyword>
<evidence type="ECO:0000313" key="2">
    <source>
        <dbReference type="EMBL" id="CAI49114.1"/>
    </source>
</evidence>
<dbReference type="EMBL" id="CR936257">
    <property type="protein sequence ID" value="CAI49114.1"/>
    <property type="molecule type" value="Genomic_DNA"/>
</dbReference>
<feature type="transmembrane region" description="Helical" evidence="1">
    <location>
        <begin position="6"/>
        <end position="23"/>
    </location>
</feature>
<name>A0A1U7EVP7_NATPD</name>
<reference evidence="2 3" key="1">
    <citation type="journal article" date="2005" name="Genome Res.">
        <title>Living with two extremes: conclusions from the genome sequence of Natronomonas pharaonis.</title>
        <authorList>
            <person name="Falb M."/>
            <person name="Pfeiffer F."/>
            <person name="Palm P."/>
            <person name="Rodewald K."/>
            <person name="Hickmann V."/>
            <person name="Tittor J."/>
            <person name="Oesterhelt D."/>
        </authorList>
    </citation>
    <scope>NUCLEOTIDE SEQUENCE [LARGE SCALE GENOMIC DNA]</scope>
    <source>
        <strain evidence="3">ATCC 35678 / DSM 2160 / CIP 103997 / JCM 8858 / NBRC 14720 / NCIMB 2260 / Gabara</strain>
    </source>
</reference>
<dbReference type="NCBIfam" id="TIGR04391">
    <property type="entry name" value="CcmD_alt_fam"/>
    <property type="match status" value="1"/>
</dbReference>
<keyword evidence="1" id="KW-1133">Transmembrane helix</keyword>
<dbReference type="HOGENOM" id="CLU_216665_0_0_2"/>
<evidence type="ECO:0000256" key="1">
    <source>
        <dbReference type="SAM" id="Phobius"/>
    </source>
</evidence>
<evidence type="ECO:0000313" key="3">
    <source>
        <dbReference type="Proteomes" id="UP000002698"/>
    </source>
</evidence>
<dbReference type="GeneID" id="3701335"/>
<keyword evidence="1" id="KW-0472">Membrane</keyword>
<dbReference type="Proteomes" id="UP000002698">
    <property type="component" value="Chromosome"/>
</dbReference>